<dbReference type="PIRSF" id="PIRSF006603">
    <property type="entry name" value="DinF"/>
    <property type="match status" value="1"/>
</dbReference>
<keyword evidence="5 10" id="KW-0812">Transmembrane</keyword>
<evidence type="ECO:0000313" key="12">
    <source>
        <dbReference type="Proteomes" id="UP000824014"/>
    </source>
</evidence>
<dbReference type="GO" id="GO:0005886">
    <property type="term" value="C:plasma membrane"/>
    <property type="evidence" value="ECO:0007669"/>
    <property type="project" value="UniProtKB-SubCell"/>
</dbReference>
<keyword evidence="7" id="KW-0406">Ion transport</keyword>
<dbReference type="InterPro" id="IPR050222">
    <property type="entry name" value="MATE_MdtK"/>
</dbReference>
<keyword evidence="4" id="KW-1003">Cell membrane</keyword>
<dbReference type="PANTHER" id="PTHR43298:SF2">
    <property type="entry name" value="FMN_FAD EXPORTER YEEO-RELATED"/>
    <property type="match status" value="1"/>
</dbReference>
<dbReference type="InterPro" id="IPR002528">
    <property type="entry name" value="MATE_fam"/>
</dbReference>
<evidence type="ECO:0000256" key="6">
    <source>
        <dbReference type="ARBA" id="ARBA00022989"/>
    </source>
</evidence>
<feature type="transmembrane region" description="Helical" evidence="10">
    <location>
        <begin position="421"/>
        <end position="440"/>
    </location>
</feature>
<feature type="transmembrane region" description="Helical" evidence="10">
    <location>
        <begin position="283"/>
        <end position="303"/>
    </location>
</feature>
<keyword evidence="2" id="KW-0813">Transport</keyword>
<organism evidence="11 12">
    <name type="scientific">Candidatus Tidjanibacter faecipullorum</name>
    <dbReference type="NCBI Taxonomy" id="2838766"/>
    <lineage>
        <taxon>Bacteria</taxon>
        <taxon>Pseudomonadati</taxon>
        <taxon>Bacteroidota</taxon>
        <taxon>Bacteroidia</taxon>
        <taxon>Bacteroidales</taxon>
        <taxon>Rikenellaceae</taxon>
        <taxon>Tidjanibacter</taxon>
    </lineage>
</organism>
<evidence type="ECO:0000256" key="2">
    <source>
        <dbReference type="ARBA" id="ARBA00022448"/>
    </source>
</evidence>
<proteinExistence type="predicted"/>
<protein>
    <recommendedName>
        <fullName evidence="9">Multidrug-efflux transporter</fullName>
    </recommendedName>
</protein>
<dbReference type="Proteomes" id="UP000824014">
    <property type="component" value="Unassembled WGS sequence"/>
</dbReference>
<feature type="transmembrane region" description="Helical" evidence="10">
    <location>
        <begin position="186"/>
        <end position="212"/>
    </location>
</feature>
<dbReference type="EMBL" id="DXCC01000004">
    <property type="protein sequence ID" value="HIZ14495.1"/>
    <property type="molecule type" value="Genomic_DNA"/>
</dbReference>
<feature type="transmembrane region" description="Helical" evidence="10">
    <location>
        <begin position="350"/>
        <end position="374"/>
    </location>
</feature>
<evidence type="ECO:0000256" key="5">
    <source>
        <dbReference type="ARBA" id="ARBA00022692"/>
    </source>
</evidence>
<name>A0A9D2DCD1_9BACT</name>
<dbReference type="PANTHER" id="PTHR43298">
    <property type="entry name" value="MULTIDRUG RESISTANCE PROTEIN NORM-RELATED"/>
    <property type="match status" value="1"/>
</dbReference>
<reference evidence="11" key="2">
    <citation type="submission" date="2021-04" db="EMBL/GenBank/DDBJ databases">
        <authorList>
            <person name="Gilroy R."/>
        </authorList>
    </citation>
    <scope>NUCLEOTIDE SEQUENCE</scope>
    <source>
        <strain evidence="11">ChiHjej11B10-19426</strain>
    </source>
</reference>
<keyword evidence="6 10" id="KW-1133">Transmembrane helix</keyword>
<comment type="subcellular location">
    <subcellularLocation>
        <location evidence="1">Cell membrane</location>
        <topology evidence="1">Multi-pass membrane protein</topology>
    </subcellularLocation>
</comment>
<evidence type="ECO:0000256" key="10">
    <source>
        <dbReference type="SAM" id="Phobius"/>
    </source>
</evidence>
<evidence type="ECO:0000256" key="4">
    <source>
        <dbReference type="ARBA" id="ARBA00022475"/>
    </source>
</evidence>
<feature type="transmembrane region" description="Helical" evidence="10">
    <location>
        <begin position="12"/>
        <end position="32"/>
    </location>
</feature>
<evidence type="ECO:0000256" key="8">
    <source>
        <dbReference type="ARBA" id="ARBA00023136"/>
    </source>
</evidence>
<reference evidence="11" key="1">
    <citation type="journal article" date="2021" name="PeerJ">
        <title>Extensive microbial diversity within the chicken gut microbiome revealed by metagenomics and culture.</title>
        <authorList>
            <person name="Gilroy R."/>
            <person name="Ravi A."/>
            <person name="Getino M."/>
            <person name="Pursley I."/>
            <person name="Horton D.L."/>
            <person name="Alikhan N.F."/>
            <person name="Baker D."/>
            <person name="Gharbi K."/>
            <person name="Hall N."/>
            <person name="Watson M."/>
            <person name="Adriaenssens E.M."/>
            <person name="Foster-Nyarko E."/>
            <person name="Jarju S."/>
            <person name="Secka A."/>
            <person name="Antonio M."/>
            <person name="Oren A."/>
            <person name="Chaudhuri R.R."/>
            <person name="La Ragione R."/>
            <person name="Hildebrand F."/>
            <person name="Pallen M.J."/>
        </authorList>
    </citation>
    <scope>NUCLEOTIDE SEQUENCE</scope>
    <source>
        <strain evidence="11">ChiHjej11B10-19426</strain>
    </source>
</reference>
<dbReference type="InterPro" id="IPR048279">
    <property type="entry name" value="MdtK-like"/>
</dbReference>
<accession>A0A9D2DCD1</accession>
<dbReference type="NCBIfam" id="TIGR00797">
    <property type="entry name" value="matE"/>
    <property type="match status" value="1"/>
</dbReference>
<dbReference type="GO" id="GO:0042910">
    <property type="term" value="F:xenobiotic transmembrane transporter activity"/>
    <property type="evidence" value="ECO:0007669"/>
    <property type="project" value="InterPro"/>
</dbReference>
<evidence type="ECO:0000313" key="11">
    <source>
        <dbReference type="EMBL" id="HIZ14495.1"/>
    </source>
</evidence>
<feature type="transmembrane region" description="Helical" evidence="10">
    <location>
        <begin position="324"/>
        <end position="344"/>
    </location>
</feature>
<feature type="transmembrane region" description="Helical" evidence="10">
    <location>
        <begin position="128"/>
        <end position="148"/>
    </location>
</feature>
<feature type="transmembrane region" description="Helical" evidence="10">
    <location>
        <begin position="238"/>
        <end position="263"/>
    </location>
</feature>
<dbReference type="GO" id="GO:0006811">
    <property type="term" value="P:monoatomic ion transport"/>
    <property type="evidence" value="ECO:0007669"/>
    <property type="project" value="UniProtKB-KW"/>
</dbReference>
<evidence type="ECO:0000256" key="7">
    <source>
        <dbReference type="ARBA" id="ARBA00023065"/>
    </source>
</evidence>
<dbReference type="GO" id="GO:0015297">
    <property type="term" value="F:antiporter activity"/>
    <property type="evidence" value="ECO:0007669"/>
    <property type="project" value="UniProtKB-KW"/>
</dbReference>
<sequence>MNGSNNYSPRTIWSLTYPVLISLLMEHLIGITDTAFMGRVGATELGASAIASVYYLMLYMIGFGFSIGAEILIGRRNGAGQYRSIGAIFYQGVVMLLGIAAAIVFFSYTASPTLLRRIIASPEVYDATLAYTRLRVWGLFFSLVTCMFRAFYMGTTRTRILTLNGVVMVLSNILLNYLLIFGKLGLPAMGIAGAALGSTIAEAISTLFFIVYTRLRTDYRRYELFRLSRLSPRIQAQILRVSGWTTLQYFISTGTWLFFFLAIEHLGQEPLAISNIVRNTSSFLFMIVSAFASTGTAIVSNLMGQQHAGEVMPLCGRIMRMCAWVMLPIFVFALLAPEIVMRIFTDDPALIAAAVPSIRVMLLTYLINIPAYVLFLAVSGTGNTRVAFWIEFIATLLYVAYIWLAAIHLKADIALCWLSDAFYAVGLLVCSWFFLARGNWYHHRI</sequence>
<feature type="transmembrane region" description="Helical" evidence="10">
    <location>
        <begin position="386"/>
        <end position="409"/>
    </location>
</feature>
<evidence type="ECO:0000256" key="3">
    <source>
        <dbReference type="ARBA" id="ARBA00022449"/>
    </source>
</evidence>
<keyword evidence="8 10" id="KW-0472">Membrane</keyword>
<feature type="transmembrane region" description="Helical" evidence="10">
    <location>
        <begin position="52"/>
        <end position="73"/>
    </location>
</feature>
<evidence type="ECO:0000256" key="9">
    <source>
        <dbReference type="ARBA" id="ARBA00031636"/>
    </source>
</evidence>
<gene>
    <name evidence="11" type="ORF">H9816_01070</name>
</gene>
<dbReference type="Pfam" id="PF01554">
    <property type="entry name" value="MatE"/>
    <property type="match status" value="2"/>
</dbReference>
<dbReference type="CDD" id="cd13133">
    <property type="entry name" value="MATE_like_7"/>
    <property type="match status" value="1"/>
</dbReference>
<feature type="transmembrane region" description="Helical" evidence="10">
    <location>
        <begin position="85"/>
        <end position="108"/>
    </location>
</feature>
<keyword evidence="3" id="KW-0050">Antiport</keyword>
<comment type="caution">
    <text evidence="11">The sequence shown here is derived from an EMBL/GenBank/DDBJ whole genome shotgun (WGS) entry which is preliminary data.</text>
</comment>
<dbReference type="AlphaFoldDB" id="A0A9D2DCD1"/>
<feature type="transmembrane region" description="Helical" evidence="10">
    <location>
        <begin position="160"/>
        <end position="180"/>
    </location>
</feature>
<evidence type="ECO:0000256" key="1">
    <source>
        <dbReference type="ARBA" id="ARBA00004651"/>
    </source>
</evidence>